<feature type="compositionally biased region" description="Polar residues" evidence="6">
    <location>
        <begin position="350"/>
        <end position="361"/>
    </location>
</feature>
<feature type="transmembrane region" description="Helical" evidence="7">
    <location>
        <begin position="93"/>
        <end position="111"/>
    </location>
</feature>
<feature type="transmembrane region" description="Helical" evidence="7">
    <location>
        <begin position="236"/>
        <end position="256"/>
    </location>
</feature>
<keyword evidence="4 7" id="KW-0472">Membrane</keyword>
<feature type="transmembrane region" description="Helical" evidence="7">
    <location>
        <begin position="204"/>
        <end position="224"/>
    </location>
</feature>
<dbReference type="PANTHER" id="PTHR33048:SF47">
    <property type="entry name" value="INTEGRAL MEMBRANE PROTEIN-RELATED"/>
    <property type="match status" value="1"/>
</dbReference>
<accession>A0ABR3XVX0</accession>
<sequence length="361" mass="40433">MEDLRSFSYVLISMLYGLSTTTILMRIYVRGLTMRAFWWDDWIMTAMLFFNTAQQVISYYLFHHGAGSHIDEVMKSHPEWLPLLLKWNLVNQFWYTWLQFNIKMCFLLFYYRLTDRTGFRRWLWAILGFHIVTTVVIALLVGLQSIPLAAVYEPQKYPNATSLDLNVILWVPFALTLATDIFILALPLPIVLSLQMSSKRRMTVLAVVTTGGSAVVVCGLRGIILNEAATSSDFTFTLGKLLVMLNAEMQVAIVAANMPSLKTFYTFWRQQRLGPGQGIGAESLETRSRRIASKSGGDVELQSGLPASKLLDSGRYSGKPGHGFARISSEENPKYFKDEEESSGAKATHSAGNLATVSAGV</sequence>
<evidence type="ECO:0000256" key="5">
    <source>
        <dbReference type="ARBA" id="ARBA00038359"/>
    </source>
</evidence>
<keyword evidence="2 7" id="KW-0812">Transmembrane</keyword>
<evidence type="ECO:0000256" key="3">
    <source>
        <dbReference type="ARBA" id="ARBA00022989"/>
    </source>
</evidence>
<feature type="region of interest" description="Disordered" evidence="6">
    <location>
        <begin position="316"/>
        <end position="361"/>
    </location>
</feature>
<evidence type="ECO:0000313" key="9">
    <source>
        <dbReference type="EMBL" id="KAL1880142.1"/>
    </source>
</evidence>
<evidence type="ECO:0000256" key="4">
    <source>
        <dbReference type="ARBA" id="ARBA00023136"/>
    </source>
</evidence>
<feature type="transmembrane region" description="Helical" evidence="7">
    <location>
        <begin position="167"/>
        <end position="192"/>
    </location>
</feature>
<dbReference type="InterPro" id="IPR052337">
    <property type="entry name" value="SAT4-like"/>
</dbReference>
<evidence type="ECO:0000256" key="7">
    <source>
        <dbReference type="SAM" id="Phobius"/>
    </source>
</evidence>
<reference evidence="9 10" key="1">
    <citation type="journal article" date="2024" name="IMA Fungus">
        <title>IMA Genome - F19 : A genome assembly and annotation guide to empower mycologists, including annotated draft genome sequences of Ceratocystis pirilliformis, Diaporthe australafricana, Fusarium ophioides, Paecilomyces lecythidis, and Sporothrix stenoceras.</title>
        <authorList>
            <person name="Aylward J."/>
            <person name="Wilson A.M."/>
            <person name="Visagie C.M."/>
            <person name="Spraker J."/>
            <person name="Barnes I."/>
            <person name="Buitendag C."/>
            <person name="Ceriani C."/>
            <person name="Del Mar Angel L."/>
            <person name="du Plessis D."/>
            <person name="Fuchs T."/>
            <person name="Gasser K."/>
            <person name="Kramer D."/>
            <person name="Li W."/>
            <person name="Munsamy K."/>
            <person name="Piso A."/>
            <person name="Price J.L."/>
            <person name="Sonnekus B."/>
            <person name="Thomas C."/>
            <person name="van der Nest A."/>
            <person name="van Dijk A."/>
            <person name="van Heerden A."/>
            <person name="van Vuuren N."/>
            <person name="Yilmaz N."/>
            <person name="Duong T.A."/>
            <person name="van der Merwe N.A."/>
            <person name="Wingfield M.J."/>
            <person name="Wingfield B.D."/>
        </authorList>
    </citation>
    <scope>NUCLEOTIDE SEQUENCE [LARGE SCALE GENOMIC DNA]</scope>
    <source>
        <strain evidence="9 10">CMW 18300</strain>
    </source>
</reference>
<feature type="transmembrane region" description="Helical" evidence="7">
    <location>
        <begin position="6"/>
        <end position="29"/>
    </location>
</feature>
<gene>
    <name evidence="9" type="ORF">Daus18300_001505</name>
</gene>
<feature type="compositionally biased region" description="Basic and acidic residues" evidence="6">
    <location>
        <begin position="328"/>
        <end position="337"/>
    </location>
</feature>
<dbReference type="EMBL" id="JAWRVE010000008">
    <property type="protein sequence ID" value="KAL1880142.1"/>
    <property type="molecule type" value="Genomic_DNA"/>
</dbReference>
<evidence type="ECO:0000256" key="2">
    <source>
        <dbReference type="ARBA" id="ARBA00022692"/>
    </source>
</evidence>
<dbReference type="Proteomes" id="UP001583177">
    <property type="component" value="Unassembled WGS sequence"/>
</dbReference>
<evidence type="ECO:0000313" key="10">
    <source>
        <dbReference type="Proteomes" id="UP001583177"/>
    </source>
</evidence>
<organism evidence="9 10">
    <name type="scientific">Diaporthe australafricana</name>
    <dbReference type="NCBI Taxonomy" id="127596"/>
    <lineage>
        <taxon>Eukaryota</taxon>
        <taxon>Fungi</taxon>
        <taxon>Dikarya</taxon>
        <taxon>Ascomycota</taxon>
        <taxon>Pezizomycotina</taxon>
        <taxon>Sordariomycetes</taxon>
        <taxon>Sordariomycetidae</taxon>
        <taxon>Diaporthales</taxon>
        <taxon>Diaporthaceae</taxon>
        <taxon>Diaporthe</taxon>
    </lineage>
</organism>
<name>A0ABR3XVX0_9PEZI</name>
<keyword evidence="10" id="KW-1185">Reference proteome</keyword>
<evidence type="ECO:0000259" key="8">
    <source>
        <dbReference type="Pfam" id="PF20684"/>
    </source>
</evidence>
<comment type="caution">
    <text evidence="9">The sequence shown here is derived from an EMBL/GenBank/DDBJ whole genome shotgun (WGS) entry which is preliminary data.</text>
</comment>
<dbReference type="PANTHER" id="PTHR33048">
    <property type="entry name" value="PTH11-LIKE INTEGRAL MEMBRANE PROTEIN (AFU_ORTHOLOGUE AFUA_5G11245)"/>
    <property type="match status" value="1"/>
</dbReference>
<proteinExistence type="inferred from homology"/>
<evidence type="ECO:0000256" key="6">
    <source>
        <dbReference type="SAM" id="MobiDB-lite"/>
    </source>
</evidence>
<evidence type="ECO:0000256" key="1">
    <source>
        <dbReference type="ARBA" id="ARBA00004141"/>
    </source>
</evidence>
<protein>
    <recommendedName>
        <fullName evidence="8">Rhodopsin domain-containing protein</fullName>
    </recommendedName>
</protein>
<feature type="domain" description="Rhodopsin" evidence="8">
    <location>
        <begin position="25"/>
        <end position="264"/>
    </location>
</feature>
<feature type="transmembrane region" description="Helical" evidence="7">
    <location>
        <begin position="123"/>
        <end position="147"/>
    </location>
</feature>
<keyword evidence="3 7" id="KW-1133">Transmembrane helix</keyword>
<comment type="subcellular location">
    <subcellularLocation>
        <location evidence="1">Membrane</location>
        <topology evidence="1">Multi-pass membrane protein</topology>
    </subcellularLocation>
</comment>
<dbReference type="InterPro" id="IPR049326">
    <property type="entry name" value="Rhodopsin_dom_fungi"/>
</dbReference>
<dbReference type="Pfam" id="PF20684">
    <property type="entry name" value="Fung_rhodopsin"/>
    <property type="match status" value="1"/>
</dbReference>
<comment type="similarity">
    <text evidence="5">Belongs to the SAT4 family.</text>
</comment>